<feature type="transmembrane region" description="Helical" evidence="6">
    <location>
        <begin position="278"/>
        <end position="300"/>
    </location>
</feature>
<keyword evidence="3 6" id="KW-0812">Transmembrane</keyword>
<feature type="transmembrane region" description="Helical" evidence="6">
    <location>
        <begin position="347"/>
        <end position="367"/>
    </location>
</feature>
<evidence type="ECO:0000313" key="11">
    <source>
        <dbReference type="EMBL" id="AOP03840.1"/>
    </source>
</evidence>
<evidence type="ECO:0000313" key="12">
    <source>
        <dbReference type="EMBL" id="AOP03897.1"/>
    </source>
</evidence>
<feature type="transmembrane region" description="Helical" evidence="6">
    <location>
        <begin position="20"/>
        <end position="45"/>
    </location>
</feature>
<gene>
    <name evidence="7" type="primary">cpsP</name>
    <name evidence="8" type="synonym">cpsN</name>
    <name evidence="8" type="ORF">YS189-orf14</name>
    <name evidence="9" type="ORF">YS199-orf14</name>
    <name evidence="10" type="ORF">YS209-orf14</name>
    <name evidence="11" type="ORF">YS225-orf14</name>
    <name evidence="12" type="ORF">YS244-orf14</name>
    <name evidence="7" type="ORF">YS255-orf14</name>
</gene>
<feature type="transmembrane region" description="Helical" evidence="6">
    <location>
        <begin position="202"/>
        <end position="221"/>
    </location>
</feature>
<feature type="transmembrane region" description="Helical" evidence="6">
    <location>
        <begin position="141"/>
        <end position="162"/>
    </location>
</feature>
<evidence type="ECO:0000256" key="6">
    <source>
        <dbReference type="SAM" id="Phobius"/>
    </source>
</evidence>
<evidence type="ECO:0000256" key="5">
    <source>
        <dbReference type="ARBA" id="ARBA00023136"/>
    </source>
</evidence>
<dbReference type="EMBL" id="KU665262">
    <property type="protein sequence ID" value="AOP02659.1"/>
    <property type="molecule type" value="Genomic_DNA"/>
</dbReference>
<dbReference type="InterPro" id="IPR002797">
    <property type="entry name" value="Polysacc_synth"/>
</dbReference>
<evidence type="ECO:0000313" key="9">
    <source>
        <dbReference type="EMBL" id="AOP03729.1"/>
    </source>
</evidence>
<evidence type="ECO:0000256" key="2">
    <source>
        <dbReference type="ARBA" id="ARBA00022475"/>
    </source>
</evidence>
<keyword evidence="4 6" id="KW-1133">Transmembrane helix</keyword>
<name>A0A1C9IDP8_STRSU</name>
<evidence type="ECO:0000256" key="3">
    <source>
        <dbReference type="ARBA" id="ARBA00022692"/>
    </source>
</evidence>
<dbReference type="Pfam" id="PF01943">
    <property type="entry name" value="Polysacc_synt"/>
    <property type="match status" value="1"/>
</dbReference>
<feature type="transmembrane region" description="Helical" evidence="6">
    <location>
        <begin position="373"/>
        <end position="391"/>
    </location>
</feature>
<keyword evidence="2" id="KW-1003">Cell membrane</keyword>
<dbReference type="AlphaFoldDB" id="A0A1C9IDP8"/>
<evidence type="ECO:0000256" key="1">
    <source>
        <dbReference type="ARBA" id="ARBA00004651"/>
    </source>
</evidence>
<dbReference type="EMBL" id="KT163374">
    <property type="protein sequence ID" value="AOP03840.1"/>
    <property type="molecule type" value="Genomic_DNA"/>
</dbReference>
<proteinExistence type="predicted"/>
<feature type="transmembrane region" description="Helical" evidence="6">
    <location>
        <begin position="114"/>
        <end position="134"/>
    </location>
</feature>
<dbReference type="GO" id="GO:0005886">
    <property type="term" value="C:plasma membrane"/>
    <property type="evidence" value="ECO:0007669"/>
    <property type="project" value="UniProtKB-SubCell"/>
</dbReference>
<comment type="subcellular location">
    <subcellularLocation>
        <location evidence="1">Cell membrane</location>
        <topology evidence="1">Multi-pass membrane protein</topology>
    </subcellularLocation>
</comment>
<evidence type="ECO:0000313" key="10">
    <source>
        <dbReference type="EMBL" id="AOP03757.1"/>
    </source>
</evidence>
<feature type="transmembrane region" description="Helical" evidence="6">
    <location>
        <begin position="51"/>
        <end position="73"/>
    </location>
</feature>
<keyword evidence="5 6" id="KW-0472">Membrane</keyword>
<dbReference type="InterPro" id="IPR050833">
    <property type="entry name" value="Poly_Biosynth_Transport"/>
</dbReference>
<sequence length="417" mass="46581">MSCLNKKKGKSTVVLYGKTIAYKMICVVLGFLSSILINRCLGVALRGEYTVITNWASLLQLFLNLGIGTAYPAIKRRNAERGKAVFSTVTLCMVGLYMLSAAILFPFVDIAVKYIIAIAFITAVENLLIFIAVIEDVSLRNVINIITSCIHIFILLIIFFWLPKNINAVLFAIIVDHLVLCCSFIMLYKVQVLDFSLLDRKIMREILAIAMPAMLMNILMYLNYHADVLFLSVITKSNIEVGLYGTAVTLGNMLWIVPDAFKDILYNRATKKDNPDEIILAIVSNFIICIIIFIGFTLVGKWFLNLMYGKEYVAAYSIVLMLFVGTLPMVLYKLIHPIYIVNGKTNIVVIALATAVISNFVGNLVLIPRLGGMGAAIASVISYSLCGIVFYRKFTNDYSVNMLSSVKIMMRKIKKML</sequence>
<feature type="transmembrane region" description="Helical" evidence="6">
    <location>
        <begin position="241"/>
        <end position="257"/>
    </location>
</feature>
<reference evidence="7" key="1">
    <citation type="journal article" date="2016" name="Appl. Environ. Microbiol.">
        <title>Novel capsular polysaccharide Loci and new diagnostic tools for high-throughput capsular gene typing in Streptococcus suis.</title>
        <authorList>
            <person name="Zheng H."/>
            <person name="Bai X."/>
            <person name="Xu J."/>
        </authorList>
    </citation>
    <scope>NUCLEOTIDE SEQUENCE</scope>
    <source>
        <strain evidence="8">YS189</strain>
        <strain evidence="9">YS199</strain>
        <strain evidence="10">YS209</strain>
        <strain evidence="11">YS225</strain>
        <strain evidence="12">YS244</strain>
        <strain evidence="7">YS255</strain>
    </source>
</reference>
<dbReference type="EMBL" id="KT163376">
    <property type="protein sequence ID" value="AOP03897.1"/>
    <property type="molecule type" value="Genomic_DNA"/>
</dbReference>
<dbReference type="PANTHER" id="PTHR30250">
    <property type="entry name" value="PST FAMILY PREDICTED COLANIC ACID TRANSPORTER"/>
    <property type="match status" value="1"/>
</dbReference>
<dbReference type="PANTHER" id="PTHR30250:SF11">
    <property type="entry name" value="O-ANTIGEN TRANSPORTER-RELATED"/>
    <property type="match status" value="1"/>
</dbReference>
<evidence type="ECO:0000313" key="8">
    <source>
        <dbReference type="EMBL" id="AOP03611.1"/>
    </source>
</evidence>
<evidence type="ECO:0000313" key="7">
    <source>
        <dbReference type="EMBL" id="AOP02659.1"/>
    </source>
</evidence>
<feature type="transmembrane region" description="Helical" evidence="6">
    <location>
        <begin position="312"/>
        <end position="335"/>
    </location>
</feature>
<feature type="transmembrane region" description="Helical" evidence="6">
    <location>
        <begin position="85"/>
        <end position="108"/>
    </location>
</feature>
<accession>A0A1C9IDP8</accession>
<evidence type="ECO:0000256" key="4">
    <source>
        <dbReference type="ARBA" id="ARBA00022989"/>
    </source>
</evidence>
<feature type="transmembrane region" description="Helical" evidence="6">
    <location>
        <begin position="168"/>
        <end position="190"/>
    </location>
</feature>
<dbReference type="EMBL" id="KT163370">
    <property type="protein sequence ID" value="AOP03729.1"/>
    <property type="molecule type" value="Genomic_DNA"/>
</dbReference>
<dbReference type="EMBL" id="KT163371">
    <property type="protein sequence ID" value="AOP03757.1"/>
    <property type="molecule type" value="Genomic_DNA"/>
</dbReference>
<dbReference type="EMBL" id="KT163366">
    <property type="protein sequence ID" value="AOP03611.1"/>
    <property type="molecule type" value="Genomic_DNA"/>
</dbReference>
<organism evidence="7">
    <name type="scientific">Streptococcus suis</name>
    <dbReference type="NCBI Taxonomy" id="1307"/>
    <lineage>
        <taxon>Bacteria</taxon>
        <taxon>Bacillati</taxon>
        <taxon>Bacillota</taxon>
        <taxon>Bacilli</taxon>
        <taxon>Lactobacillales</taxon>
        <taxon>Streptococcaceae</taxon>
        <taxon>Streptococcus</taxon>
    </lineage>
</organism>
<protein>
    <submittedName>
        <fullName evidence="7">Wzx</fullName>
    </submittedName>
</protein>